<reference evidence="1 2" key="1">
    <citation type="submission" date="2023-09" db="EMBL/GenBank/DDBJ databases">
        <title>Nesidiocoris tenuis whole genome shotgun sequence.</title>
        <authorList>
            <person name="Shibata T."/>
            <person name="Shimoda M."/>
            <person name="Kobayashi T."/>
            <person name="Uehara T."/>
        </authorList>
    </citation>
    <scope>NUCLEOTIDE SEQUENCE [LARGE SCALE GENOMIC DNA]</scope>
    <source>
        <strain evidence="1 2">Japan</strain>
    </source>
</reference>
<proteinExistence type="predicted"/>
<keyword evidence="2" id="KW-1185">Reference proteome</keyword>
<dbReference type="Proteomes" id="UP001307889">
    <property type="component" value="Chromosome 12"/>
</dbReference>
<organism evidence="1 2">
    <name type="scientific">Nesidiocoris tenuis</name>
    <dbReference type="NCBI Taxonomy" id="355587"/>
    <lineage>
        <taxon>Eukaryota</taxon>
        <taxon>Metazoa</taxon>
        <taxon>Ecdysozoa</taxon>
        <taxon>Arthropoda</taxon>
        <taxon>Hexapoda</taxon>
        <taxon>Insecta</taxon>
        <taxon>Pterygota</taxon>
        <taxon>Neoptera</taxon>
        <taxon>Paraneoptera</taxon>
        <taxon>Hemiptera</taxon>
        <taxon>Heteroptera</taxon>
        <taxon>Panheteroptera</taxon>
        <taxon>Cimicomorpha</taxon>
        <taxon>Miridae</taxon>
        <taxon>Dicyphina</taxon>
        <taxon>Nesidiocoris</taxon>
    </lineage>
</organism>
<accession>A0ABN7B8T3</accession>
<evidence type="ECO:0000313" key="1">
    <source>
        <dbReference type="EMBL" id="BET00798.1"/>
    </source>
</evidence>
<protein>
    <submittedName>
        <fullName evidence="1">Uncharacterized protein</fullName>
    </submittedName>
</protein>
<gene>
    <name evidence="1" type="ORF">NTJ_13614</name>
</gene>
<dbReference type="EMBL" id="AP028920">
    <property type="protein sequence ID" value="BET00798.1"/>
    <property type="molecule type" value="Genomic_DNA"/>
</dbReference>
<name>A0ABN7B8T3_9HEMI</name>
<sequence length="75" mass="8492">MLSLRASVEQYMQTRRRCGFIYLGLGRGSNVLDASRVRAIIDCSRTFGTSRERAAPPTVEKEWTLGLRATMLAIW</sequence>
<evidence type="ECO:0000313" key="2">
    <source>
        <dbReference type="Proteomes" id="UP001307889"/>
    </source>
</evidence>